<dbReference type="Gene3D" id="3.40.50.1000">
    <property type="entry name" value="HAD superfamily/HAD-like"/>
    <property type="match status" value="1"/>
</dbReference>
<dbReference type="NCBIfam" id="TIGR01681">
    <property type="entry name" value="HAD-SF-IIIC"/>
    <property type="match status" value="1"/>
</dbReference>
<dbReference type="EMBL" id="CP043506">
    <property type="protein sequence ID" value="QEO17561.1"/>
    <property type="molecule type" value="Genomic_DNA"/>
</dbReference>
<dbReference type="KEGG" id="acek:FLP30_07360"/>
<dbReference type="InterPro" id="IPR010037">
    <property type="entry name" value="FkbH_domain"/>
</dbReference>
<dbReference type="InterPro" id="IPR036514">
    <property type="entry name" value="SGNH_hydro_sf"/>
</dbReference>
<dbReference type="NCBIfam" id="TIGR01686">
    <property type="entry name" value="FkbH"/>
    <property type="match status" value="1"/>
</dbReference>
<evidence type="ECO:0000313" key="1">
    <source>
        <dbReference type="EMBL" id="QEO17561.1"/>
    </source>
</evidence>
<proteinExistence type="predicted"/>
<organism evidence="1 2">
    <name type="scientific">Acetobacter vaccinii</name>
    <dbReference type="NCBI Taxonomy" id="2592655"/>
    <lineage>
        <taxon>Bacteria</taxon>
        <taxon>Pseudomonadati</taxon>
        <taxon>Pseudomonadota</taxon>
        <taxon>Alphaproteobacteria</taxon>
        <taxon>Acetobacterales</taxon>
        <taxon>Acetobacteraceae</taxon>
        <taxon>Acetobacter</taxon>
    </lineage>
</organism>
<keyword evidence="2" id="KW-1185">Reference proteome</keyword>
<reference evidence="1 2" key="1">
    <citation type="submission" date="2019-09" db="EMBL/GenBank/DDBJ databases">
        <title>Genome sequencing of strain KACC 21233.</title>
        <authorList>
            <person name="Heo J."/>
            <person name="Kim S.-J."/>
            <person name="Kim J.-S."/>
            <person name="Hong S.-B."/>
            <person name="Kwon S.-W."/>
        </authorList>
    </citation>
    <scope>NUCLEOTIDE SEQUENCE [LARGE SCALE GENOMIC DNA]</scope>
    <source>
        <strain evidence="1 2">KACC 21233</strain>
    </source>
</reference>
<dbReference type="SUPFAM" id="SSF56784">
    <property type="entry name" value="HAD-like"/>
    <property type="match status" value="1"/>
</dbReference>
<gene>
    <name evidence="1" type="ORF">FLP30_07360</name>
</gene>
<dbReference type="GO" id="GO:0016788">
    <property type="term" value="F:hydrolase activity, acting on ester bonds"/>
    <property type="evidence" value="ECO:0007669"/>
    <property type="project" value="UniProtKB-ARBA"/>
</dbReference>
<dbReference type="InterPro" id="IPR023214">
    <property type="entry name" value="HAD_sf"/>
</dbReference>
<dbReference type="RefSeq" id="WP_149279238.1">
    <property type="nucleotide sequence ID" value="NZ_CP043506.1"/>
</dbReference>
<protein>
    <submittedName>
        <fullName evidence="1">HAD-IIIC family phosphatase</fullName>
    </submittedName>
</protein>
<dbReference type="InterPro" id="IPR036412">
    <property type="entry name" value="HAD-like_sf"/>
</dbReference>
<dbReference type="OrthoDB" id="323926at2"/>
<dbReference type="InterPro" id="IPR010033">
    <property type="entry name" value="HAD_SF_ppase_IIIC"/>
</dbReference>
<dbReference type="AlphaFoldDB" id="A0A5C1YNL7"/>
<dbReference type="Proteomes" id="UP000324536">
    <property type="component" value="Chromosome"/>
</dbReference>
<accession>A0A5C1YNL7</accession>
<evidence type="ECO:0000313" key="2">
    <source>
        <dbReference type="Proteomes" id="UP000324536"/>
    </source>
</evidence>
<sequence>MHSHTDQSPLSSDQFLFPPDLERTPAPIHRVLLVGSCLTALYMEQFGLRYPDIRFDYLAYNFVSVLPESPPAPVAEYDFQYVQIPLRTVLSDRVVAGHNLNDPAQAQAILHDALSTLDMMLESALRYNRSNGLLTFVANFIAPQQSTAPSLAGQGEAGDLAAIVRHLNQHLTNKINEYSNAYVLDTDSVASSIGKRYVLDDMIYFHSHNAVAYQDWDDFGRVARNEPIPPLDGILPLKRDEFIASIFRQIVSAFRTVRQIDQVKAVVFDLDNTLWRGQIAEHYRPDSQPWPRTDGWPLGVWEAIHALRARGILVAVCSKNDEAYVREHWQDVVNPAFISLDDFASIKINWRPKAENISAICAEFSLRPKNVVFVDDNPVERASVVAALPDIRAIGGNPYMTRRILLWSAETRLAHLTQESAKREDMVRGQMAREKTRTTMNREDFLASLNCSASVTYIDNPAHPEVARALELTNRTNQFNTSGKRWSFQELSTFLTEGGRIATVRVTDRFTEYGLVAVLYFYKHDIVQYVMSCRVLGMDVEESIIATAIAHIRATDDTQRVTASVHDLSDNTPCRDVYTRCGFYEDWFSDGVHYYILDTHSAVESPAHVQVTQTA</sequence>
<name>A0A5C1YNL7_9PROT</name>
<dbReference type="Gene3D" id="3.40.50.1110">
    <property type="entry name" value="SGNH hydrolase"/>
    <property type="match status" value="1"/>
</dbReference>